<accession>A0A6S7FT02</accession>
<dbReference type="OrthoDB" id="5964980at2759"/>
<feature type="compositionally biased region" description="Polar residues" evidence="1">
    <location>
        <begin position="635"/>
        <end position="661"/>
    </location>
</feature>
<dbReference type="SUPFAM" id="SSF63748">
    <property type="entry name" value="Tudor/PWWP/MBT"/>
    <property type="match status" value="1"/>
</dbReference>
<dbReference type="EMBL" id="CACRXK020000174">
    <property type="protein sequence ID" value="CAB3979179.1"/>
    <property type="molecule type" value="Genomic_DNA"/>
</dbReference>
<dbReference type="GO" id="GO:0005634">
    <property type="term" value="C:nucleus"/>
    <property type="evidence" value="ECO:0007669"/>
    <property type="project" value="TreeGrafter"/>
</dbReference>
<feature type="compositionally biased region" description="Basic residues" evidence="1">
    <location>
        <begin position="119"/>
        <end position="129"/>
    </location>
</feature>
<feature type="compositionally biased region" description="Basic residues" evidence="1">
    <location>
        <begin position="407"/>
        <end position="416"/>
    </location>
</feature>
<dbReference type="Gene3D" id="2.30.30.140">
    <property type="match status" value="1"/>
</dbReference>
<feature type="compositionally biased region" description="Basic and acidic residues" evidence="1">
    <location>
        <begin position="447"/>
        <end position="464"/>
    </location>
</feature>
<dbReference type="Proteomes" id="UP001152795">
    <property type="component" value="Unassembled WGS sequence"/>
</dbReference>
<dbReference type="Pfam" id="PF07496">
    <property type="entry name" value="zf-CW"/>
    <property type="match status" value="1"/>
</dbReference>
<feature type="compositionally biased region" description="Basic and acidic residues" evidence="1">
    <location>
        <begin position="938"/>
        <end position="949"/>
    </location>
</feature>
<feature type="region of interest" description="Disordered" evidence="1">
    <location>
        <begin position="353"/>
        <end position="815"/>
    </location>
</feature>
<feature type="compositionally biased region" description="Low complexity" evidence="1">
    <location>
        <begin position="550"/>
        <end position="560"/>
    </location>
</feature>
<comment type="caution">
    <text evidence="2">The sequence shown here is derived from an EMBL/GenBank/DDBJ whole genome shotgun (WGS) entry which is preliminary data.</text>
</comment>
<feature type="compositionally biased region" description="Polar residues" evidence="1">
    <location>
        <begin position="435"/>
        <end position="446"/>
    </location>
</feature>
<protein>
    <submittedName>
        <fullName evidence="2">Zinc finger CW-type PWWP domain 1 isoform X1</fullName>
    </submittedName>
</protein>
<dbReference type="Pfam" id="PF00855">
    <property type="entry name" value="PWWP"/>
    <property type="match status" value="1"/>
</dbReference>
<reference evidence="2" key="1">
    <citation type="submission" date="2020-04" db="EMBL/GenBank/DDBJ databases">
        <authorList>
            <person name="Alioto T."/>
            <person name="Alioto T."/>
            <person name="Gomez Garrido J."/>
        </authorList>
    </citation>
    <scope>NUCLEOTIDE SEQUENCE</scope>
    <source>
        <strain evidence="2">A484AB</strain>
    </source>
</reference>
<feature type="compositionally biased region" description="Basic and acidic residues" evidence="1">
    <location>
        <begin position="687"/>
        <end position="706"/>
    </location>
</feature>
<sequence length="949" mass="105825">MVREKVKAKKARHSPDQCFSLEEDNKSGQELMDEQMLYDEQSQQTKENTTENMESHNMESENMASLETMLETEDISDASAQLEEYSQRYDQDEEMAQCVPEFVVYTPVETKPKVTEVKHRPRMKFTPKRKSPEKAPRRKIKPSKNSASVTPHSPRINGESEDEFPKAKKEGTWIQCSKIDCLKWRKLPNDIEPSLMPDRWVCAMNKDLTRTECTASQETCDSQLDFDVVYTPFVAGSLVWAKVPGYPWWPGMVEDDPDYKCCYETDESNVNAISYHVSFIFDKDVSRSWVSYLGIRNFDGTENPNETGPKQKKCAKPLARALIQARNAIDLSLAERIKKYSFNVLYKGQIGSEMDEKPRKTKKRKQPKTSPEQSNPKKTKAIKPDKKIKRPSLTDSEKSSENSQSIVKKKVKKTKRVLASSDEEESGKEMATDAPTINNDTSITRAENSDGKEDSVAKTEEIQRSLEIQPEAEEGNSQSAITKDEVSPQNSLIDKASSGDNEESQKGKVKSTKKNRPAKTKNEGHVEFLVPKKKKKRKSITSEEEEKPTQPKSPSKSTSPDHLKVKKKKLKKSEDKPTNKSEGRKSKKKSKFVNPGEAKSASVLNASNASDECDAKDTSTLRERILEALSRDTSTESSMGGFANDTSNDSSGLVNDTSNDSSMDDLTKDTSEEISHTEEPNTTSDESPVKETAKRNYSKESGENKKPKPKKKKPAKTTNDSSATKDSTEISAVKPKKFELTFAKKSKSTNEKKVKKVKKISTPKTSGKKNGGANEEEFASSSEIALEGSSIKPNNTKTTKPPGDGQKAKTTSKVKKLKQTFGKFKAPLKASSKVTPAAKVPRLKASKDAKSREEAKKTLEEVLDIPSSDDPRKNPENYVNIDSLEKDISNLYQELSENAAASTGAAEDVDDVTEASDCVTMEFLDEEISGNIGNSEKIPARRLTDSPEF</sequence>
<dbReference type="CDD" id="cd20145">
    <property type="entry name" value="PWWP_ZCWPW1"/>
    <property type="match status" value="1"/>
</dbReference>
<feature type="compositionally biased region" description="Basic residues" evidence="1">
    <location>
        <begin position="507"/>
        <end position="519"/>
    </location>
</feature>
<dbReference type="Gene3D" id="3.30.40.100">
    <property type="match status" value="1"/>
</dbReference>
<feature type="compositionally biased region" description="Basic and acidic residues" evidence="1">
    <location>
        <begin position="845"/>
        <end position="860"/>
    </location>
</feature>
<gene>
    <name evidence="2" type="ORF">PACLA_8A082571</name>
</gene>
<dbReference type="PROSITE" id="PS50812">
    <property type="entry name" value="PWWP"/>
    <property type="match status" value="1"/>
</dbReference>
<feature type="compositionally biased region" description="Polar residues" evidence="1">
    <location>
        <begin position="475"/>
        <end position="492"/>
    </location>
</feature>
<proteinExistence type="predicted"/>
<evidence type="ECO:0000313" key="3">
    <source>
        <dbReference type="Proteomes" id="UP001152795"/>
    </source>
</evidence>
<feature type="compositionally biased region" description="Basic and acidic residues" evidence="1">
    <location>
        <begin position="665"/>
        <end position="679"/>
    </location>
</feature>
<dbReference type="PANTHER" id="PTHR15999">
    <property type="entry name" value="ZINC FINGER CW-TYPE PWWP DOMAIN PROTEIN 1"/>
    <property type="match status" value="1"/>
</dbReference>
<feature type="compositionally biased region" description="Basic residues" evidence="1">
    <location>
        <begin position="377"/>
        <end position="390"/>
    </location>
</feature>
<evidence type="ECO:0000313" key="2">
    <source>
        <dbReference type="EMBL" id="CAB3979179.1"/>
    </source>
</evidence>
<dbReference type="InterPro" id="IPR011124">
    <property type="entry name" value="Znf_CW"/>
</dbReference>
<dbReference type="PROSITE" id="PS51050">
    <property type="entry name" value="ZF_CW"/>
    <property type="match status" value="1"/>
</dbReference>
<dbReference type="InterPro" id="IPR042778">
    <property type="entry name" value="ZCWPW1/ZCWPW2"/>
</dbReference>
<feature type="region of interest" description="Disordered" evidence="1">
    <location>
        <begin position="112"/>
        <end position="164"/>
    </location>
</feature>
<feature type="region of interest" description="Disordered" evidence="1">
    <location>
        <begin position="1"/>
        <end position="62"/>
    </location>
</feature>
<dbReference type="InterPro" id="IPR000313">
    <property type="entry name" value="PWWP_dom"/>
</dbReference>
<keyword evidence="3" id="KW-1185">Reference proteome</keyword>
<dbReference type="GO" id="GO:0008270">
    <property type="term" value="F:zinc ion binding"/>
    <property type="evidence" value="ECO:0007669"/>
    <property type="project" value="InterPro"/>
</dbReference>
<feature type="region of interest" description="Disordered" evidence="1">
    <location>
        <begin position="930"/>
        <end position="949"/>
    </location>
</feature>
<organism evidence="2 3">
    <name type="scientific">Paramuricea clavata</name>
    <name type="common">Red gorgonian</name>
    <name type="synonym">Violescent sea-whip</name>
    <dbReference type="NCBI Taxonomy" id="317549"/>
    <lineage>
        <taxon>Eukaryota</taxon>
        <taxon>Metazoa</taxon>
        <taxon>Cnidaria</taxon>
        <taxon>Anthozoa</taxon>
        <taxon>Octocorallia</taxon>
        <taxon>Malacalcyonacea</taxon>
        <taxon>Plexauridae</taxon>
        <taxon>Paramuricea</taxon>
    </lineage>
</organism>
<feature type="compositionally biased region" description="Basic residues" evidence="1">
    <location>
        <begin position="1"/>
        <end position="12"/>
    </location>
</feature>
<feature type="region of interest" description="Disordered" evidence="1">
    <location>
        <begin position="828"/>
        <end position="878"/>
    </location>
</feature>
<dbReference type="PANTHER" id="PTHR15999:SF2">
    <property type="entry name" value="ZINC FINGER CW-TYPE PWWP DOMAIN PROTEIN 1"/>
    <property type="match status" value="1"/>
</dbReference>
<evidence type="ECO:0000256" key="1">
    <source>
        <dbReference type="SAM" id="MobiDB-lite"/>
    </source>
</evidence>
<feature type="compositionally biased region" description="Basic and acidic residues" evidence="1">
    <location>
        <begin position="613"/>
        <end position="634"/>
    </location>
</feature>
<dbReference type="AlphaFoldDB" id="A0A6S7FT02"/>
<feature type="compositionally biased region" description="Basic and acidic residues" evidence="1">
    <location>
        <begin position="572"/>
        <end position="584"/>
    </location>
</feature>
<name>A0A6S7FT02_PARCT</name>